<evidence type="ECO:0000313" key="12">
    <source>
        <dbReference type="EMBL" id="TCT23049.1"/>
    </source>
</evidence>
<comment type="function">
    <text evidence="9">Essential cell division protein. May link together the upstream cell division proteins, which are predominantly cytoplasmic, with the downstream cell division proteins, which are predominantly periplasmic. May control correct divisome assembly.</text>
</comment>
<dbReference type="Proteomes" id="UP000295717">
    <property type="component" value="Unassembled WGS sequence"/>
</dbReference>
<comment type="similarity">
    <text evidence="9">Belongs to the FtsQ/DivIB family. FtsQ subfamily.</text>
</comment>
<keyword evidence="5 9" id="KW-0812">Transmembrane</keyword>
<evidence type="ECO:0000259" key="11">
    <source>
        <dbReference type="PROSITE" id="PS51779"/>
    </source>
</evidence>
<keyword evidence="6 9" id="KW-1133">Transmembrane helix</keyword>
<dbReference type="GO" id="GO:0090529">
    <property type="term" value="P:cell septum assembly"/>
    <property type="evidence" value="ECO:0007669"/>
    <property type="project" value="InterPro"/>
</dbReference>
<dbReference type="PROSITE" id="PS51779">
    <property type="entry name" value="POTRA"/>
    <property type="match status" value="1"/>
</dbReference>
<gene>
    <name evidence="9" type="primary">ftsQ</name>
    <name evidence="12" type="ORF">EDC35_102386</name>
</gene>
<dbReference type="EMBL" id="SMAO01000002">
    <property type="protein sequence ID" value="TCT23049.1"/>
    <property type="molecule type" value="Genomic_DNA"/>
</dbReference>
<sequence length="285" mass="31363">MTESGDIAQDRPDATARPASARSRPKPDAPQAAAPASSLNARLRALVGLLLILAMFAAVWQFSYWEPRLLPIRVIEVQGELHHHSSRLLEQIIGERLHGGILTADLVGLKTAAEDLPWVGRASLRRIWPDRLEVRVEEHRPIARWNADGLITAEGVIFRPQAGTMPAGLPLLEGDDRRAPDVAKQYLSWRDELMLAGHLIQTLSVDPRGDWRIELVTGTELRLGTDAAEERLARFIASAQQLEAAGQPLVVDLRYSNGFAVKWAPSGDTNVPAQTDRAKRSGNRG</sequence>
<keyword evidence="8 9" id="KW-0131">Cell cycle</keyword>
<name>A0A4R3N820_9GAMM</name>
<reference evidence="12 13" key="1">
    <citation type="submission" date="2019-03" db="EMBL/GenBank/DDBJ databases">
        <title>Genomic Encyclopedia of Type Strains, Phase IV (KMG-IV): sequencing the most valuable type-strain genomes for metagenomic binning, comparative biology and taxonomic classification.</title>
        <authorList>
            <person name="Goeker M."/>
        </authorList>
    </citation>
    <scope>NUCLEOTIDE SEQUENCE [LARGE SCALE GENOMIC DNA]</scope>
    <source>
        <strain evidence="12 13">DSM 13587</strain>
    </source>
</reference>
<proteinExistence type="inferred from homology"/>
<evidence type="ECO:0000256" key="5">
    <source>
        <dbReference type="ARBA" id="ARBA00022692"/>
    </source>
</evidence>
<dbReference type="GO" id="GO:0005886">
    <property type="term" value="C:plasma membrane"/>
    <property type="evidence" value="ECO:0007669"/>
    <property type="project" value="UniProtKB-SubCell"/>
</dbReference>
<keyword evidence="4 9" id="KW-0132">Cell division</keyword>
<organism evidence="12 13">
    <name type="scientific">Thiobaca trueperi</name>
    <dbReference type="NCBI Taxonomy" id="127458"/>
    <lineage>
        <taxon>Bacteria</taxon>
        <taxon>Pseudomonadati</taxon>
        <taxon>Pseudomonadota</taxon>
        <taxon>Gammaproteobacteria</taxon>
        <taxon>Chromatiales</taxon>
        <taxon>Chromatiaceae</taxon>
        <taxon>Thiobaca</taxon>
    </lineage>
</organism>
<evidence type="ECO:0000256" key="2">
    <source>
        <dbReference type="ARBA" id="ARBA00022475"/>
    </source>
</evidence>
<dbReference type="InterPro" id="IPR005548">
    <property type="entry name" value="Cell_div_FtsQ/DivIB_C"/>
</dbReference>
<dbReference type="HAMAP" id="MF_00911">
    <property type="entry name" value="FtsQ_subfam"/>
    <property type="match status" value="1"/>
</dbReference>
<comment type="subunit">
    <text evidence="9">Part of a complex composed of FtsB, FtsL and FtsQ.</text>
</comment>
<evidence type="ECO:0000313" key="13">
    <source>
        <dbReference type="Proteomes" id="UP000295717"/>
    </source>
</evidence>
<keyword evidence="2 9" id="KW-1003">Cell membrane</keyword>
<dbReference type="Pfam" id="PF08478">
    <property type="entry name" value="POTRA_1"/>
    <property type="match status" value="1"/>
</dbReference>
<comment type="subcellular location">
    <subcellularLocation>
        <location evidence="9">Cell inner membrane</location>
        <topology evidence="9">Single-pass type II membrane protein</topology>
    </subcellularLocation>
    <subcellularLocation>
        <location evidence="1">Membrane</location>
    </subcellularLocation>
    <text evidence="9">Localizes to the division septum.</text>
</comment>
<evidence type="ECO:0000256" key="7">
    <source>
        <dbReference type="ARBA" id="ARBA00023136"/>
    </source>
</evidence>
<dbReference type="AlphaFoldDB" id="A0A4R3N820"/>
<accession>A0A4R3N820</accession>
<keyword evidence="7 9" id="KW-0472">Membrane</keyword>
<dbReference type="RefSeq" id="WP_243651446.1">
    <property type="nucleotide sequence ID" value="NZ_SMAO01000002.1"/>
</dbReference>
<feature type="domain" description="POTRA" evidence="11">
    <location>
        <begin position="70"/>
        <end position="139"/>
    </location>
</feature>
<keyword evidence="3 9" id="KW-0997">Cell inner membrane</keyword>
<protein>
    <recommendedName>
        <fullName evidence="9">Cell division protein FtsQ</fullName>
    </recommendedName>
</protein>
<feature type="region of interest" description="Disordered" evidence="10">
    <location>
        <begin position="1"/>
        <end position="35"/>
    </location>
</feature>
<evidence type="ECO:0000256" key="6">
    <source>
        <dbReference type="ARBA" id="ARBA00022989"/>
    </source>
</evidence>
<dbReference type="Gene3D" id="3.40.50.11690">
    <property type="entry name" value="Cell division protein FtsQ/DivIB"/>
    <property type="match status" value="1"/>
</dbReference>
<evidence type="ECO:0000256" key="9">
    <source>
        <dbReference type="HAMAP-Rule" id="MF_00911"/>
    </source>
</evidence>
<dbReference type="Gene3D" id="3.10.20.310">
    <property type="entry name" value="membrane protein fhac"/>
    <property type="match status" value="1"/>
</dbReference>
<evidence type="ECO:0000256" key="10">
    <source>
        <dbReference type="SAM" id="MobiDB-lite"/>
    </source>
</evidence>
<feature type="transmembrane region" description="Helical" evidence="9">
    <location>
        <begin position="45"/>
        <end position="65"/>
    </location>
</feature>
<evidence type="ECO:0000256" key="8">
    <source>
        <dbReference type="ARBA" id="ARBA00023306"/>
    </source>
</evidence>
<evidence type="ECO:0000256" key="1">
    <source>
        <dbReference type="ARBA" id="ARBA00004370"/>
    </source>
</evidence>
<evidence type="ECO:0000256" key="3">
    <source>
        <dbReference type="ARBA" id="ARBA00022519"/>
    </source>
</evidence>
<dbReference type="Pfam" id="PF03799">
    <property type="entry name" value="FtsQ_DivIB_C"/>
    <property type="match status" value="1"/>
</dbReference>
<dbReference type="InterPro" id="IPR026579">
    <property type="entry name" value="FtsQ"/>
</dbReference>
<dbReference type="GO" id="GO:0032153">
    <property type="term" value="C:cell division site"/>
    <property type="evidence" value="ECO:0007669"/>
    <property type="project" value="UniProtKB-UniRule"/>
</dbReference>
<feature type="region of interest" description="Disordered" evidence="10">
    <location>
        <begin position="266"/>
        <end position="285"/>
    </location>
</feature>
<dbReference type="InterPro" id="IPR045335">
    <property type="entry name" value="FtsQ_C_sf"/>
</dbReference>
<dbReference type="InterPro" id="IPR013685">
    <property type="entry name" value="POTRA_FtsQ_type"/>
</dbReference>
<comment type="caution">
    <text evidence="12">The sequence shown here is derived from an EMBL/GenBank/DDBJ whole genome shotgun (WGS) entry which is preliminary data.</text>
</comment>
<dbReference type="PANTHER" id="PTHR35851">
    <property type="entry name" value="CELL DIVISION PROTEIN FTSQ"/>
    <property type="match status" value="1"/>
</dbReference>
<dbReference type="InterPro" id="IPR034746">
    <property type="entry name" value="POTRA"/>
</dbReference>
<dbReference type="GO" id="GO:0043093">
    <property type="term" value="P:FtsZ-dependent cytokinesis"/>
    <property type="evidence" value="ECO:0007669"/>
    <property type="project" value="UniProtKB-UniRule"/>
</dbReference>
<keyword evidence="13" id="KW-1185">Reference proteome</keyword>
<dbReference type="PANTHER" id="PTHR35851:SF1">
    <property type="entry name" value="CELL DIVISION PROTEIN FTSQ"/>
    <property type="match status" value="1"/>
</dbReference>
<evidence type="ECO:0000256" key="4">
    <source>
        <dbReference type="ARBA" id="ARBA00022618"/>
    </source>
</evidence>